<reference evidence="1 2" key="1">
    <citation type="submission" date="2017-08" db="EMBL/GenBank/DDBJ databases">
        <title>Infants hospitalized years apart are colonized by the same room-sourced microbial strains.</title>
        <authorList>
            <person name="Brooks B."/>
            <person name="Olm M.R."/>
            <person name="Firek B.A."/>
            <person name="Baker R."/>
            <person name="Thomas B.C."/>
            <person name="Morowitz M.J."/>
            <person name="Banfield J.F."/>
        </authorList>
    </citation>
    <scope>NUCLEOTIDE SEQUENCE [LARGE SCALE GENOMIC DNA]</scope>
    <source>
        <strain evidence="1">S2_006_000_R2_64</strain>
    </source>
</reference>
<comment type="caution">
    <text evidence="1">The sequence shown here is derived from an EMBL/GenBank/DDBJ whole genome shotgun (WGS) entry which is preliminary data.</text>
</comment>
<gene>
    <name evidence="1" type="ORF">DI586_03255</name>
</gene>
<name>A0A2W5FRY4_9BACT</name>
<evidence type="ECO:0000313" key="1">
    <source>
        <dbReference type="EMBL" id="PZP56587.1"/>
    </source>
</evidence>
<dbReference type="Proteomes" id="UP000249739">
    <property type="component" value="Unassembled WGS sequence"/>
</dbReference>
<accession>A0A2W5FRY4</accession>
<evidence type="ECO:0000313" key="2">
    <source>
        <dbReference type="Proteomes" id="UP000249739"/>
    </source>
</evidence>
<dbReference type="EMBL" id="QFOT01000021">
    <property type="protein sequence ID" value="PZP56587.1"/>
    <property type="molecule type" value="Genomic_DNA"/>
</dbReference>
<dbReference type="AlphaFoldDB" id="A0A2W5FRY4"/>
<organism evidence="1 2">
    <name type="scientific">Micavibrio aeruginosavorus</name>
    <dbReference type="NCBI Taxonomy" id="349221"/>
    <lineage>
        <taxon>Bacteria</taxon>
        <taxon>Pseudomonadati</taxon>
        <taxon>Bdellovibrionota</taxon>
        <taxon>Bdellovibrionia</taxon>
        <taxon>Bdellovibrionales</taxon>
        <taxon>Pseudobdellovibrionaceae</taxon>
        <taxon>Micavibrio</taxon>
    </lineage>
</organism>
<protein>
    <submittedName>
        <fullName evidence="1">Uncharacterized protein</fullName>
    </submittedName>
</protein>
<proteinExistence type="predicted"/>
<sequence>MNIQMGHLPEGDLVMVCDQELPSEVKRVEYFRDQKLLMLVYKDGEQEDELMHYELPEDYARRVELKSNLVIIEPDPQTGKQMGYYTSLIQVGA</sequence>